<dbReference type="PANTHER" id="PTHR30349:SF81">
    <property type="entry name" value="TYROSINE RECOMBINASE XERC"/>
    <property type="match status" value="1"/>
</dbReference>
<keyword evidence="6" id="KW-0159">Chromosome partition</keyword>
<dbReference type="GO" id="GO:0009009">
    <property type="term" value="F:site-specific recombinase activity"/>
    <property type="evidence" value="ECO:0007669"/>
    <property type="project" value="InterPro"/>
</dbReference>
<dbReference type="InterPro" id="IPR004107">
    <property type="entry name" value="Integrase_SAM-like_N"/>
</dbReference>
<evidence type="ECO:0000259" key="12">
    <source>
        <dbReference type="PROSITE" id="PS51898"/>
    </source>
</evidence>
<dbReference type="NCBIfam" id="TIGR02225">
    <property type="entry name" value="recomb_XerD"/>
    <property type="match status" value="1"/>
</dbReference>
<evidence type="ECO:0000256" key="8">
    <source>
        <dbReference type="ARBA" id="ARBA00023125"/>
    </source>
</evidence>
<organism evidence="14 17">
    <name type="scientific">Clostridium pasteurianum DSM 525 = ATCC 6013</name>
    <dbReference type="NCBI Taxonomy" id="1262449"/>
    <lineage>
        <taxon>Bacteria</taxon>
        <taxon>Bacillati</taxon>
        <taxon>Bacillota</taxon>
        <taxon>Clostridia</taxon>
        <taxon>Eubacteriales</taxon>
        <taxon>Clostridiaceae</taxon>
        <taxon>Clostridium</taxon>
    </lineage>
</organism>
<comment type="similarity">
    <text evidence="3">Belongs to the 'phage' integrase family.</text>
</comment>
<comment type="subcellular location">
    <subcellularLocation>
        <location evidence="2">Cytoplasm</location>
    </subcellularLocation>
</comment>
<dbReference type="KEGG" id="cpae:CPAST_c19260"/>
<evidence type="ECO:0000256" key="2">
    <source>
        <dbReference type="ARBA" id="ARBA00004496"/>
    </source>
</evidence>
<evidence type="ECO:0000256" key="4">
    <source>
        <dbReference type="ARBA" id="ARBA00022490"/>
    </source>
</evidence>
<gene>
    <name evidence="14" type="primary">xerD2</name>
    <name evidence="14" type="ORF">CLPA_c19260</name>
    <name evidence="15" type="ORF">CP6013_01254</name>
</gene>
<dbReference type="PROSITE" id="PS51898">
    <property type="entry name" value="TYR_RECOMBINASE"/>
    <property type="match status" value="1"/>
</dbReference>
<dbReference type="Proteomes" id="UP000028042">
    <property type="component" value="Unassembled WGS sequence"/>
</dbReference>
<evidence type="ECO:0000313" key="14">
    <source>
        <dbReference type="EMBL" id="AJA51984.1"/>
    </source>
</evidence>
<evidence type="ECO:0000313" key="17">
    <source>
        <dbReference type="Proteomes" id="UP000030905"/>
    </source>
</evidence>
<comment type="function">
    <text evidence="1">Site-specific tyrosine recombinase, which acts by catalyzing the cutting and rejoining of the recombining DNA molecules.</text>
</comment>
<dbReference type="NCBIfam" id="NF001399">
    <property type="entry name" value="PRK00283.1"/>
    <property type="match status" value="1"/>
</dbReference>
<dbReference type="PANTHER" id="PTHR30349">
    <property type="entry name" value="PHAGE INTEGRASE-RELATED"/>
    <property type="match status" value="1"/>
</dbReference>
<dbReference type="AlphaFoldDB" id="A0A0H3J252"/>
<dbReference type="SUPFAM" id="SSF56349">
    <property type="entry name" value="DNA breaking-rejoining enzymes"/>
    <property type="match status" value="1"/>
</dbReference>
<dbReference type="InterPro" id="IPR013762">
    <property type="entry name" value="Integrase-like_cat_sf"/>
</dbReference>
<feature type="domain" description="Tyr recombinase" evidence="12">
    <location>
        <begin position="104"/>
        <end position="286"/>
    </location>
</feature>
<dbReference type="EMBL" id="JPGY02000001">
    <property type="protein sequence ID" value="KRU12007.1"/>
    <property type="molecule type" value="Genomic_DNA"/>
</dbReference>
<feature type="domain" description="Core-binding (CB)" evidence="13">
    <location>
        <begin position="1"/>
        <end position="83"/>
    </location>
</feature>
<evidence type="ECO:0000256" key="11">
    <source>
        <dbReference type="PROSITE-ProRule" id="PRU01248"/>
    </source>
</evidence>
<dbReference type="GeneID" id="93074083"/>
<dbReference type="InterPro" id="IPR044068">
    <property type="entry name" value="CB"/>
</dbReference>
<evidence type="ECO:0000313" key="16">
    <source>
        <dbReference type="Proteomes" id="UP000028042"/>
    </source>
</evidence>
<accession>A0A0H3J252</accession>
<dbReference type="InterPro" id="IPR010998">
    <property type="entry name" value="Integrase_recombinase_N"/>
</dbReference>
<dbReference type="GO" id="GO:0007059">
    <property type="term" value="P:chromosome segregation"/>
    <property type="evidence" value="ECO:0007669"/>
    <property type="project" value="UniProtKB-KW"/>
</dbReference>
<keyword evidence="5" id="KW-0132">Cell division</keyword>
<evidence type="ECO:0000256" key="6">
    <source>
        <dbReference type="ARBA" id="ARBA00022829"/>
    </source>
</evidence>
<dbReference type="InterPro" id="IPR050090">
    <property type="entry name" value="Tyrosine_recombinase_XerCD"/>
</dbReference>
<keyword evidence="10" id="KW-0131">Cell cycle</keyword>
<dbReference type="eggNOG" id="COG4974">
    <property type="taxonomic scope" value="Bacteria"/>
</dbReference>
<evidence type="ECO:0000256" key="7">
    <source>
        <dbReference type="ARBA" id="ARBA00022908"/>
    </source>
</evidence>
<dbReference type="RefSeq" id="WP_003444245.1">
    <property type="nucleotide sequence ID" value="NZ_ANZB01000004.1"/>
</dbReference>
<reference evidence="15 16" key="3">
    <citation type="journal article" name="Genome Announc.">
        <title>Improved Draft Genome Sequence of Clostridium pasteurianum Strain ATCC 6013 (DSM 525) Using a Hybrid Next-Generation Sequencing Approach.</title>
        <authorList>
            <person name="Pyne M.E."/>
            <person name="Utturkar S."/>
            <person name="Brown S.D."/>
            <person name="Moo-Young M."/>
            <person name="Chung D.A."/>
            <person name="Chou C.P."/>
        </authorList>
    </citation>
    <scope>NUCLEOTIDE SEQUENCE [LARGE SCALE GENOMIC DNA]</scope>
    <source>
        <strain evidence="15 16">ATCC 6013</strain>
    </source>
</reference>
<dbReference type="CDD" id="cd00798">
    <property type="entry name" value="INT_XerDC_C"/>
    <property type="match status" value="1"/>
</dbReference>
<dbReference type="Gene3D" id="1.10.150.130">
    <property type="match status" value="1"/>
</dbReference>
<dbReference type="Proteomes" id="UP000030905">
    <property type="component" value="Chromosome"/>
</dbReference>
<evidence type="ECO:0000256" key="5">
    <source>
        <dbReference type="ARBA" id="ARBA00022618"/>
    </source>
</evidence>
<dbReference type="GO" id="GO:0006310">
    <property type="term" value="P:DNA recombination"/>
    <property type="evidence" value="ECO:0007669"/>
    <property type="project" value="UniProtKB-KW"/>
</dbReference>
<dbReference type="KEGG" id="cpat:CLPA_c19260"/>
<dbReference type="PROSITE" id="PS51900">
    <property type="entry name" value="CB"/>
    <property type="match status" value="1"/>
</dbReference>
<sequence length="292" mass="33673">MSDLVNGYINYISNKKLSSNTLDAYTRDIKKFHEFVMSKKENIEEVDVVIVMAYVQNLKKEGKANSSVIRNIVSIRNFYKYLINMGKIDVNPVIQYQSPKIKRRLPAILTVEEVDKLLSMPDCETNKGIRDKCMLEIMYATGIKVTELLNLTIYDVDTKLSYIKCKGLKGKERIIPIGSYGIKWIGKYLKVRSQLNLNNLDFLYFNLQGNKMTRQGFWKIVKHYAEEAQIDKPINSYTIRHSFAVHLLQNGADIKTIQELLGHSDLSTTQIYSGIYKKSKIAEIYKKAHPRA</sequence>
<keyword evidence="17" id="KW-1185">Reference proteome</keyword>
<evidence type="ECO:0000256" key="3">
    <source>
        <dbReference type="ARBA" id="ARBA00008857"/>
    </source>
</evidence>
<evidence type="ECO:0000313" key="15">
    <source>
        <dbReference type="EMBL" id="KRU12007.1"/>
    </source>
</evidence>
<dbReference type="Pfam" id="PF02899">
    <property type="entry name" value="Phage_int_SAM_1"/>
    <property type="match status" value="1"/>
</dbReference>
<proteinExistence type="inferred from homology"/>
<keyword evidence="4" id="KW-0963">Cytoplasm</keyword>
<dbReference type="EMBL" id="CP009268">
    <property type="protein sequence ID" value="AJA51984.1"/>
    <property type="molecule type" value="Genomic_DNA"/>
</dbReference>
<dbReference type="GO" id="GO:0003677">
    <property type="term" value="F:DNA binding"/>
    <property type="evidence" value="ECO:0007669"/>
    <property type="project" value="UniProtKB-UniRule"/>
</dbReference>
<dbReference type="InterPro" id="IPR011932">
    <property type="entry name" value="Recomb_XerD"/>
</dbReference>
<name>A0A0H3J252_CLOPA</name>
<evidence type="ECO:0000259" key="13">
    <source>
        <dbReference type="PROSITE" id="PS51900"/>
    </source>
</evidence>
<reference evidence="15" key="2">
    <citation type="submission" date="2015-10" db="EMBL/GenBank/DDBJ databases">
        <title>Improved Draft Genome Sequence of Clostridium pasteurianum Strain ATCC 6013 (DSM 525) Using a Hybrid Next-Generation Sequencing Approach.</title>
        <authorList>
            <person name="Pyne M.E."/>
            <person name="Utturkar S.M."/>
            <person name="Brown S.D."/>
            <person name="Moo-Young M."/>
            <person name="Chung D.A."/>
            <person name="Chou P.C."/>
        </authorList>
    </citation>
    <scope>NUCLEOTIDE SEQUENCE</scope>
    <source>
        <strain evidence="15">ATCC 6013</strain>
    </source>
</reference>
<reference evidence="14 17" key="1">
    <citation type="journal article" date="2015" name="Genome Announc.">
        <title>Complete Genome Sequence of the Nitrogen-Fixing and Solvent-Producing Clostridium pasteurianum DSM 525.</title>
        <authorList>
            <person name="Poehlein A."/>
            <person name="Grosse-Honebrink A."/>
            <person name="Zhang Y."/>
            <person name="Minton N.P."/>
            <person name="Daniel R."/>
        </authorList>
    </citation>
    <scope>NUCLEOTIDE SEQUENCE [LARGE SCALE GENOMIC DNA]</scope>
    <source>
        <strain evidence="14">DSM 525</strain>
        <strain evidence="17">DSM 525 / ATCC 6013</strain>
    </source>
</reference>
<keyword evidence="9" id="KW-0233">DNA recombination</keyword>
<protein>
    <submittedName>
        <fullName evidence="14">Tyrosine recombinase XerD</fullName>
    </submittedName>
    <submittedName>
        <fullName evidence="15">Tyrosine recombinase xerC</fullName>
    </submittedName>
</protein>
<evidence type="ECO:0000256" key="10">
    <source>
        <dbReference type="ARBA" id="ARBA00023306"/>
    </source>
</evidence>
<dbReference type="GO" id="GO:0005737">
    <property type="term" value="C:cytoplasm"/>
    <property type="evidence" value="ECO:0007669"/>
    <property type="project" value="UniProtKB-SubCell"/>
</dbReference>
<evidence type="ECO:0000256" key="1">
    <source>
        <dbReference type="ARBA" id="ARBA00003283"/>
    </source>
</evidence>
<dbReference type="Pfam" id="PF00589">
    <property type="entry name" value="Phage_integrase"/>
    <property type="match status" value="1"/>
</dbReference>
<keyword evidence="8 11" id="KW-0238">DNA-binding</keyword>
<keyword evidence="7" id="KW-0229">DNA integration</keyword>
<dbReference type="PATRIC" id="fig|1262449.3.peg.1764"/>
<dbReference type="InterPro" id="IPR011010">
    <property type="entry name" value="DNA_brk_join_enz"/>
</dbReference>
<evidence type="ECO:0000256" key="9">
    <source>
        <dbReference type="ARBA" id="ARBA00023172"/>
    </source>
</evidence>
<dbReference type="Gene3D" id="1.10.443.10">
    <property type="entry name" value="Intergrase catalytic core"/>
    <property type="match status" value="1"/>
</dbReference>
<dbReference type="InterPro" id="IPR002104">
    <property type="entry name" value="Integrase_catalytic"/>
</dbReference>
<dbReference type="GO" id="GO:0051301">
    <property type="term" value="P:cell division"/>
    <property type="evidence" value="ECO:0007669"/>
    <property type="project" value="UniProtKB-KW"/>
</dbReference>